<proteinExistence type="predicted"/>
<evidence type="ECO:0000313" key="5">
    <source>
        <dbReference type="Proteomes" id="UP001058184"/>
    </source>
</evidence>
<dbReference type="Proteomes" id="UP001058713">
    <property type="component" value="Chromosome"/>
</dbReference>
<evidence type="ECO:0000313" key="3">
    <source>
        <dbReference type="EMBL" id="UWQ54410.1"/>
    </source>
</evidence>
<feature type="chain" id="PRO_5040253262" description="Septal ring lytic transglycosylase RlpA family lipoprotein" evidence="2">
    <location>
        <begin position="23"/>
        <end position="74"/>
    </location>
</feature>
<keyword evidence="5" id="KW-1185">Reference proteome</keyword>
<evidence type="ECO:0000313" key="4">
    <source>
        <dbReference type="EMBL" id="UWQ59010.1"/>
    </source>
</evidence>
<feature type="region of interest" description="Disordered" evidence="1">
    <location>
        <begin position="46"/>
        <end position="74"/>
    </location>
</feature>
<sequence length="74" mass="7802">MKSLFLAGAGALLLGACAKSPAALPDTAALQHAAAPSGPYRSLNYQSPFRGFKSHTPGGPVSWRGVNEQQRERH</sequence>
<protein>
    <recommendedName>
        <fullName evidence="7">Septal ring lytic transglycosylase RlpA family lipoprotein</fullName>
    </recommendedName>
</protein>
<evidence type="ECO:0008006" key="7">
    <source>
        <dbReference type="Google" id="ProtNLM"/>
    </source>
</evidence>
<name>A0A9Q9LX34_LEICA</name>
<accession>A0A9Q9LX34</accession>
<gene>
    <name evidence="3" type="ORF">K3721_02410</name>
    <name evidence="4" type="ORF">K3722_02425</name>
</gene>
<dbReference type="Proteomes" id="UP001058184">
    <property type="component" value="Chromosome"/>
</dbReference>
<dbReference type="RefSeq" id="WP_027235300.1">
    <property type="nucleotide sequence ID" value="NZ_CP081064.1"/>
</dbReference>
<organism evidence="3 6">
    <name type="scientific">Leisingera caerulea</name>
    <name type="common">Phaeobacter caeruleus</name>
    <dbReference type="NCBI Taxonomy" id="506591"/>
    <lineage>
        <taxon>Bacteria</taxon>
        <taxon>Pseudomonadati</taxon>
        <taxon>Pseudomonadota</taxon>
        <taxon>Alphaproteobacteria</taxon>
        <taxon>Rhodobacterales</taxon>
        <taxon>Roseobacteraceae</taxon>
        <taxon>Leisingera</taxon>
    </lineage>
</organism>
<dbReference type="PROSITE" id="PS51257">
    <property type="entry name" value="PROKAR_LIPOPROTEIN"/>
    <property type="match status" value="1"/>
</dbReference>
<dbReference type="AlphaFoldDB" id="A0A9Q9LX34"/>
<feature type="signal peptide" evidence="2">
    <location>
        <begin position="1"/>
        <end position="22"/>
    </location>
</feature>
<evidence type="ECO:0000313" key="6">
    <source>
        <dbReference type="Proteomes" id="UP001058713"/>
    </source>
</evidence>
<dbReference type="EMBL" id="CP081078">
    <property type="protein sequence ID" value="UWQ59010.1"/>
    <property type="molecule type" value="Genomic_DNA"/>
</dbReference>
<reference evidence="3" key="1">
    <citation type="submission" date="2021-08" db="EMBL/GenBank/DDBJ databases">
        <authorList>
            <person name="Nwanade C."/>
            <person name="Wang M."/>
            <person name="Masoudi A."/>
            <person name="Yu Z."/>
            <person name="Liu J."/>
        </authorList>
    </citation>
    <scope>NUCLEOTIDE SEQUENCE</scope>
    <source>
        <strain evidence="3">S122</strain>
        <strain evidence="4">S141</strain>
    </source>
</reference>
<keyword evidence="2" id="KW-0732">Signal</keyword>
<evidence type="ECO:0000256" key="2">
    <source>
        <dbReference type="SAM" id="SignalP"/>
    </source>
</evidence>
<dbReference type="KEGG" id="lcae:K3721_02410"/>
<dbReference type="EMBL" id="CP081070">
    <property type="protein sequence ID" value="UWQ54410.1"/>
    <property type="molecule type" value="Genomic_DNA"/>
</dbReference>
<evidence type="ECO:0000256" key="1">
    <source>
        <dbReference type="SAM" id="MobiDB-lite"/>
    </source>
</evidence>